<reference evidence="1" key="1">
    <citation type="journal article" date="2015" name="Nature">
        <title>Complex archaea that bridge the gap between prokaryotes and eukaryotes.</title>
        <authorList>
            <person name="Spang A."/>
            <person name="Saw J.H."/>
            <person name="Jorgensen S.L."/>
            <person name="Zaremba-Niedzwiedzka K."/>
            <person name="Martijn J."/>
            <person name="Lind A.E."/>
            <person name="van Eijk R."/>
            <person name="Schleper C."/>
            <person name="Guy L."/>
            <person name="Ettema T.J."/>
        </authorList>
    </citation>
    <scope>NUCLEOTIDE SEQUENCE</scope>
</reference>
<gene>
    <name evidence="1" type="ORF">LCGC14_2105120</name>
</gene>
<protein>
    <submittedName>
        <fullName evidence="1">Uncharacterized protein</fullName>
    </submittedName>
</protein>
<organism evidence="1">
    <name type="scientific">marine sediment metagenome</name>
    <dbReference type="NCBI Taxonomy" id="412755"/>
    <lineage>
        <taxon>unclassified sequences</taxon>
        <taxon>metagenomes</taxon>
        <taxon>ecological metagenomes</taxon>
    </lineage>
</organism>
<name>A0A0F9H577_9ZZZZ</name>
<proteinExistence type="predicted"/>
<evidence type="ECO:0000313" key="1">
    <source>
        <dbReference type="EMBL" id="KKL70422.1"/>
    </source>
</evidence>
<dbReference type="EMBL" id="LAZR01025898">
    <property type="protein sequence ID" value="KKL70422.1"/>
    <property type="molecule type" value="Genomic_DNA"/>
</dbReference>
<accession>A0A0F9H577</accession>
<comment type="caution">
    <text evidence="1">The sequence shown here is derived from an EMBL/GenBank/DDBJ whole genome shotgun (WGS) entry which is preliminary data.</text>
</comment>
<sequence length="69" mass="7788">MIKLKDINGLWQVFDDESIMEALAAGDIFAAGLSLESIIALKYEYERRGGPYPVTPKSVKFIFKTEHKP</sequence>
<dbReference type="AlphaFoldDB" id="A0A0F9H577"/>